<proteinExistence type="predicted"/>
<dbReference type="EMBL" id="KB446561">
    <property type="protein sequence ID" value="EME80608.1"/>
    <property type="molecule type" value="Genomic_DNA"/>
</dbReference>
<reference evidence="1 2" key="1">
    <citation type="journal article" date="2012" name="PLoS Pathog.">
        <title>Diverse lifestyles and strategies of plant pathogenesis encoded in the genomes of eighteen Dothideomycetes fungi.</title>
        <authorList>
            <person name="Ohm R.A."/>
            <person name="Feau N."/>
            <person name="Henrissat B."/>
            <person name="Schoch C.L."/>
            <person name="Horwitz B.A."/>
            <person name="Barry K.W."/>
            <person name="Condon B.J."/>
            <person name="Copeland A.C."/>
            <person name="Dhillon B."/>
            <person name="Glaser F."/>
            <person name="Hesse C.N."/>
            <person name="Kosti I."/>
            <person name="LaButti K."/>
            <person name="Lindquist E.A."/>
            <person name="Lucas S."/>
            <person name="Salamov A.A."/>
            <person name="Bradshaw R.E."/>
            <person name="Ciuffetti L."/>
            <person name="Hamelin R.C."/>
            <person name="Kema G.H.J."/>
            <person name="Lawrence C."/>
            <person name="Scott J.A."/>
            <person name="Spatafora J.W."/>
            <person name="Turgeon B.G."/>
            <person name="de Wit P.J.G.M."/>
            <person name="Zhong S."/>
            <person name="Goodwin S.B."/>
            <person name="Grigoriev I.V."/>
        </authorList>
    </citation>
    <scope>NUCLEOTIDE SEQUENCE [LARGE SCALE GENOMIC DNA]</scope>
    <source>
        <strain evidence="1 2">CIRAD86</strain>
    </source>
</reference>
<dbReference type="KEGG" id="pfj:MYCFIDRAFT_177539"/>
<dbReference type="SUPFAM" id="SSF81383">
    <property type="entry name" value="F-box domain"/>
    <property type="match status" value="1"/>
</dbReference>
<protein>
    <recommendedName>
        <fullName evidence="3">F-box domain-containing protein</fullName>
    </recommendedName>
</protein>
<dbReference type="RefSeq" id="XP_007929494.1">
    <property type="nucleotide sequence ID" value="XM_007931303.1"/>
</dbReference>
<evidence type="ECO:0000313" key="2">
    <source>
        <dbReference type="Proteomes" id="UP000016932"/>
    </source>
</evidence>
<evidence type="ECO:0000313" key="1">
    <source>
        <dbReference type="EMBL" id="EME80608.1"/>
    </source>
</evidence>
<dbReference type="InterPro" id="IPR036047">
    <property type="entry name" value="F-box-like_dom_sf"/>
</dbReference>
<dbReference type="GeneID" id="19333772"/>
<dbReference type="AlphaFoldDB" id="M3ATY3"/>
<evidence type="ECO:0008006" key="3">
    <source>
        <dbReference type="Google" id="ProtNLM"/>
    </source>
</evidence>
<dbReference type="VEuPathDB" id="FungiDB:MYCFIDRAFT_177539"/>
<dbReference type="HOGENOM" id="CLU_580214_0_0_1"/>
<name>M3ATY3_PSEFD</name>
<dbReference type="CDD" id="cd09917">
    <property type="entry name" value="F-box_SF"/>
    <property type="match status" value="1"/>
</dbReference>
<sequence length="471" mass="53004">MIALCRSQHQYSARVTSFALETSHARQETGIINKPPFKTTQGTTFLSPTHSRNHSSSFAGIHHCKAFGQLAIATNGLIAAQAHNRFLPLTETMNPEQNFVDNYNGTKATEALQVVELAEHILSFLDIRPIIKTTRVCKQLRDTLATSSKLRTLTYLAPEPQHATFEELVARNQNDFDRNPLPSFSGIAINPLVFEDAFRDSRNRCIAAAIIDTKVLFLPPYSDIMDYDYLQIDEGEQHSCLDINRYIEDAAVTKAIAETPGSARHMLLAYQPSQKDIEITLDLDIRENRSCLDVRAGVTVSGKIPLGGLCDVLNLLWTCLRDPGVLREETKDGFTVAQEHLRGKAGELGRRCEVQDEVGELRTRGFEAGRRYRLRNEMERQSVQQYDYLLNGSFLLLNVAPAVDQNACIKKKQKSGSTSRKIQLIVIVSRMRHDVGVRCVMSLILLQKPSLHVNARRCRLFWALDLPCELL</sequence>
<gene>
    <name evidence="1" type="ORF">MYCFIDRAFT_177539</name>
</gene>
<organism evidence="1 2">
    <name type="scientific">Pseudocercospora fijiensis (strain CIRAD86)</name>
    <name type="common">Black leaf streak disease fungus</name>
    <name type="synonym">Mycosphaerella fijiensis</name>
    <dbReference type="NCBI Taxonomy" id="383855"/>
    <lineage>
        <taxon>Eukaryota</taxon>
        <taxon>Fungi</taxon>
        <taxon>Dikarya</taxon>
        <taxon>Ascomycota</taxon>
        <taxon>Pezizomycotina</taxon>
        <taxon>Dothideomycetes</taxon>
        <taxon>Dothideomycetidae</taxon>
        <taxon>Mycosphaerellales</taxon>
        <taxon>Mycosphaerellaceae</taxon>
        <taxon>Pseudocercospora</taxon>
    </lineage>
</organism>
<accession>M3ATY3</accession>
<keyword evidence="2" id="KW-1185">Reference proteome</keyword>
<dbReference type="OrthoDB" id="3648420at2759"/>
<dbReference type="Proteomes" id="UP000016932">
    <property type="component" value="Unassembled WGS sequence"/>
</dbReference>